<dbReference type="InterPro" id="IPR052347">
    <property type="entry name" value="Isochorismatase_Nicotinamidase"/>
</dbReference>
<comment type="pathway">
    <text evidence="5">Cofactor biosynthesis; nicotinate biosynthesis; nicotinate from nicotinamide: step 1/1.</text>
</comment>
<dbReference type="GO" id="GO:0008936">
    <property type="term" value="F:nicotinamidase activity"/>
    <property type="evidence" value="ECO:0007669"/>
    <property type="project" value="UniProtKB-EC"/>
</dbReference>
<dbReference type="InterPro" id="IPR036380">
    <property type="entry name" value="Isochorismatase-like_sf"/>
</dbReference>
<gene>
    <name evidence="9" type="ORF">D5018_01040</name>
</gene>
<protein>
    <recommendedName>
        <fullName evidence="6">nicotinamidase</fullName>
        <ecNumber evidence="6">3.5.1.19</ecNumber>
    </recommendedName>
    <alternativeName>
        <fullName evidence="7">Nicotinamide deamidase</fullName>
    </alternativeName>
</protein>
<dbReference type="SUPFAM" id="SSF52499">
    <property type="entry name" value="Isochorismatase-like hydrolases"/>
    <property type="match status" value="1"/>
</dbReference>
<dbReference type="PANTHER" id="PTHR11080:SF2">
    <property type="entry name" value="LD05707P"/>
    <property type="match status" value="1"/>
</dbReference>
<evidence type="ECO:0000256" key="5">
    <source>
        <dbReference type="ARBA" id="ARBA00037900"/>
    </source>
</evidence>
<keyword evidence="2" id="KW-0662">Pyridine nucleotide biosynthesis</keyword>
<dbReference type="EMBL" id="QZEI01000001">
    <property type="protein sequence ID" value="RLV61767.1"/>
    <property type="molecule type" value="Genomic_DNA"/>
</dbReference>
<dbReference type="PANTHER" id="PTHR11080">
    <property type="entry name" value="PYRAZINAMIDASE/NICOTINAMIDASE"/>
    <property type="match status" value="1"/>
</dbReference>
<dbReference type="GO" id="GO:0019363">
    <property type="term" value="P:pyridine nucleotide biosynthetic process"/>
    <property type="evidence" value="ECO:0007669"/>
    <property type="project" value="UniProtKB-KW"/>
</dbReference>
<evidence type="ECO:0000313" key="9">
    <source>
        <dbReference type="EMBL" id="RLV61767.1"/>
    </source>
</evidence>
<dbReference type="Proteomes" id="UP000281474">
    <property type="component" value="Unassembled WGS sequence"/>
</dbReference>
<dbReference type="InterPro" id="IPR000868">
    <property type="entry name" value="Isochorismatase-like_dom"/>
</dbReference>
<dbReference type="AlphaFoldDB" id="A0A3L8Q251"/>
<evidence type="ECO:0000259" key="8">
    <source>
        <dbReference type="Pfam" id="PF00857"/>
    </source>
</evidence>
<evidence type="ECO:0000256" key="2">
    <source>
        <dbReference type="ARBA" id="ARBA00022642"/>
    </source>
</evidence>
<keyword evidence="10" id="KW-1185">Reference proteome</keyword>
<evidence type="ECO:0000256" key="4">
    <source>
        <dbReference type="ARBA" id="ARBA00022801"/>
    </source>
</evidence>
<name>A0A3L8Q251_9GAMM</name>
<dbReference type="Gene3D" id="3.40.50.850">
    <property type="entry name" value="Isochorismatase-like"/>
    <property type="match status" value="1"/>
</dbReference>
<comment type="similarity">
    <text evidence="1">Belongs to the isochorismatase family.</text>
</comment>
<proteinExistence type="inferred from homology"/>
<evidence type="ECO:0000313" key="10">
    <source>
        <dbReference type="Proteomes" id="UP000281474"/>
    </source>
</evidence>
<dbReference type="OrthoDB" id="9791276at2"/>
<keyword evidence="4" id="KW-0378">Hydrolase</keyword>
<accession>A0A3L8Q251</accession>
<comment type="caution">
    <text evidence="9">The sequence shown here is derived from an EMBL/GenBank/DDBJ whole genome shotgun (WGS) entry which is preliminary data.</text>
</comment>
<feature type="domain" description="Isochorismatase-like" evidence="8">
    <location>
        <begin position="125"/>
        <end position="203"/>
    </location>
</feature>
<dbReference type="GO" id="GO:0046872">
    <property type="term" value="F:metal ion binding"/>
    <property type="evidence" value="ECO:0007669"/>
    <property type="project" value="UniProtKB-KW"/>
</dbReference>
<evidence type="ECO:0000256" key="1">
    <source>
        <dbReference type="ARBA" id="ARBA00006336"/>
    </source>
</evidence>
<reference evidence="9 10" key="1">
    <citation type="submission" date="2018-09" db="EMBL/GenBank/DDBJ databases">
        <title>Phylogeny of the Shewanellaceae, and recommendation for two new genera, Pseudoshewanella and Parashewanella.</title>
        <authorList>
            <person name="Wang G."/>
        </authorList>
    </citation>
    <scope>NUCLEOTIDE SEQUENCE [LARGE SCALE GENOMIC DNA]</scope>
    <source>
        <strain evidence="9 10">C51</strain>
    </source>
</reference>
<keyword evidence="3" id="KW-0479">Metal-binding</keyword>
<evidence type="ECO:0000256" key="7">
    <source>
        <dbReference type="ARBA" id="ARBA00043224"/>
    </source>
</evidence>
<evidence type="ECO:0000256" key="3">
    <source>
        <dbReference type="ARBA" id="ARBA00022723"/>
    </source>
</evidence>
<dbReference type="Pfam" id="PF00857">
    <property type="entry name" value="Isochorismatase"/>
    <property type="match status" value="1"/>
</dbReference>
<evidence type="ECO:0000256" key="6">
    <source>
        <dbReference type="ARBA" id="ARBA00039017"/>
    </source>
</evidence>
<dbReference type="EC" id="3.5.1.19" evidence="6"/>
<organism evidence="9 10">
    <name type="scientific">Parashewanella curva</name>
    <dbReference type="NCBI Taxonomy" id="2338552"/>
    <lineage>
        <taxon>Bacteria</taxon>
        <taxon>Pseudomonadati</taxon>
        <taxon>Pseudomonadota</taxon>
        <taxon>Gammaproteobacteria</taxon>
        <taxon>Alteromonadales</taxon>
        <taxon>Shewanellaceae</taxon>
        <taxon>Parashewanella</taxon>
    </lineage>
</organism>
<sequence length="215" mass="23730">MRLPNRSQIASLDVDAQNCFTPLCPDELPVPDGHLIVDELNLQASFADVRVGSKDAHPKNALWETTDEKPILTPVSAKNVDLHWPRHAIVGTFGSELIKGLPKPEEYDYFVWKGIERDLHPYGCCYHDLTESLSTGIIEYLSAKGIKTILVGGLALEHCVMTSALQLSRAGFDVVVNLKATKGLDSLAIEQAIKQMKTKNIKFIDGCDQLMVTES</sequence>